<dbReference type="Pfam" id="PF18962">
    <property type="entry name" value="Por_Secre_tail"/>
    <property type="match status" value="1"/>
</dbReference>
<feature type="domain" description="Secretion system C-terminal sorting" evidence="1">
    <location>
        <begin position="999"/>
        <end position="1072"/>
    </location>
</feature>
<dbReference type="InterPro" id="IPR013783">
    <property type="entry name" value="Ig-like_fold"/>
</dbReference>
<dbReference type="InterPro" id="IPR008979">
    <property type="entry name" value="Galactose-bd-like_sf"/>
</dbReference>
<dbReference type="Gene3D" id="2.60.120.260">
    <property type="entry name" value="Galactose-binding domain-like"/>
    <property type="match status" value="3"/>
</dbReference>
<accession>A0A840E9D6</accession>
<evidence type="ECO:0000313" key="3">
    <source>
        <dbReference type="Proteomes" id="UP000576209"/>
    </source>
</evidence>
<evidence type="ECO:0000259" key="1">
    <source>
        <dbReference type="Pfam" id="PF18962"/>
    </source>
</evidence>
<dbReference type="InterPro" id="IPR026444">
    <property type="entry name" value="Secre_tail"/>
</dbReference>
<dbReference type="CDD" id="cd02795">
    <property type="entry name" value="CBM6-CBM35-CBM36_like"/>
    <property type="match status" value="1"/>
</dbReference>
<dbReference type="Proteomes" id="UP000576209">
    <property type="component" value="Unassembled WGS sequence"/>
</dbReference>
<organism evidence="2 3">
    <name type="scientific">Neolewinella aquimaris</name>
    <dbReference type="NCBI Taxonomy" id="1835722"/>
    <lineage>
        <taxon>Bacteria</taxon>
        <taxon>Pseudomonadati</taxon>
        <taxon>Bacteroidota</taxon>
        <taxon>Saprospiria</taxon>
        <taxon>Saprospirales</taxon>
        <taxon>Lewinellaceae</taxon>
        <taxon>Neolewinella</taxon>
    </lineage>
</organism>
<protein>
    <recommendedName>
        <fullName evidence="1">Secretion system C-terminal sorting domain-containing protein</fullName>
    </recommendedName>
</protein>
<dbReference type="EMBL" id="JACIFF010000006">
    <property type="protein sequence ID" value="MBB4079947.1"/>
    <property type="molecule type" value="Genomic_DNA"/>
</dbReference>
<name>A0A840E9D6_9BACT</name>
<dbReference type="Gene3D" id="2.60.40.10">
    <property type="entry name" value="Immunoglobulins"/>
    <property type="match status" value="1"/>
</dbReference>
<gene>
    <name evidence="2" type="ORF">GGR28_002574</name>
</gene>
<proteinExistence type="predicted"/>
<dbReference type="NCBIfam" id="TIGR04183">
    <property type="entry name" value="Por_Secre_tail"/>
    <property type="match status" value="1"/>
</dbReference>
<dbReference type="AlphaFoldDB" id="A0A840E9D6"/>
<keyword evidence="3" id="KW-1185">Reference proteome</keyword>
<dbReference type="RefSeq" id="WP_183496185.1">
    <property type="nucleotide sequence ID" value="NZ_JACIFF010000006.1"/>
</dbReference>
<reference evidence="2 3" key="1">
    <citation type="submission" date="2020-08" db="EMBL/GenBank/DDBJ databases">
        <title>Genomic Encyclopedia of Type Strains, Phase IV (KMG-IV): sequencing the most valuable type-strain genomes for metagenomic binning, comparative biology and taxonomic classification.</title>
        <authorList>
            <person name="Goeker M."/>
        </authorList>
    </citation>
    <scope>NUCLEOTIDE SEQUENCE [LARGE SCALE GENOMIC DNA]</scope>
    <source>
        <strain evidence="2 3">DSM 105137</strain>
    </source>
</reference>
<dbReference type="SUPFAM" id="SSF49785">
    <property type="entry name" value="Galactose-binding domain-like"/>
    <property type="match status" value="1"/>
</dbReference>
<evidence type="ECO:0000313" key="2">
    <source>
        <dbReference type="EMBL" id="MBB4079947.1"/>
    </source>
</evidence>
<comment type="caution">
    <text evidence="2">The sequence shown here is derived from an EMBL/GenBank/DDBJ whole genome shotgun (WGS) entry which is preliminary data.</text>
</comment>
<sequence length="1076" mass="118837">MPLYYFPARCAPAGAIALCALLLLLLSGELSSQSGQIPQAFSQRYLYEPECAAVGGRLQVLADPTATSDEYVAPDGAVFPDTAPGDDPEDYVRLHFDPEADGAGEVDYSPYFLVRQTDPGPVALWLRTNGGTWKLYTYTTTYARIADGGWAWVPDGLEYEADNVLGLDGDTLRTLDVAFTRADQQLDQVYLESIHFNWYVFRSLRPFEYDLSGTNCPDFYNEPPVAILEPGSEVIVTPFTSIVLDASSSYDPDGTIYIYDMKGPYRQEDYDPHRHEQSSITVYPEFQGVGKFIATVYDFYGASDTDTSLWKIIQRDQGEDPGPYFRISAKCAEVGDKWTRRADPQNASGAIAVAPSESSVDQVPADVPANKLRFVIPDVPKYINDANDPSYDVLGVFSLPETKGNCLWINTNGAGWRRWEVIEAVSILQGIHLAPGDNVIELAYCSPDLEVRYLNFSPDIGLNHPYRIYTGLSSSSSVTDITCDEPMTSKFWLEAECAQLGSSWKTGRSADASNTTYVVYPRGNSTSAPPVDVPANYVRFDLPNTAAGTYYLQARISAPTNLDDSYYVRVNGGEWYAWKTGIRQGVGFRWNMYPGGPITLNAGSNTIDFAYREDGAQLDKVYLSRMATPITGKGEEDANCPAPVVPYTGQWLEAECADYGKAWTLAGDAAASQGAYLVELGRNALTAPPPDAADNIIRFNLDLGADFTAAPLFLYGRINAPSGDDDSFWVRLNGGEWYAWKSIRHDRPGFRWNRLPIALTGAQGQLNHLEFTYREDGTKLDRIYVSTIDQLPPDEESVADPACSVGIALEAECSNSQGGWTTVRDSRGANDQFMVFRGDRQLNEPTTHLEAQELMYTAVVPTAGQYYLFLRMNAPDNSRNSVWVQIDDGKWIKMWEEIGGAQLHTNDFEWRKVNDDGIAVSFSLTPGRHNIYIANREPGTAIDQLYLTTLSDGPVFSSPDATKLPDAPACPYVPKSVVHTSGPNSSAAASGKEIGQVDLYPNPVVDELTLDVYGDYAGTVRVLVYDTAGRRVRILEYAKEIGRLRAVLPVVDLPSGIYRLDVTEGDRQTHKSFVRR</sequence>